<keyword evidence="7" id="KW-0624">Polysaccharide degradation</keyword>
<gene>
    <name evidence="9" type="ORF">ELY37_08815</name>
</gene>
<keyword evidence="7" id="KW-0119">Carbohydrate metabolism</keyword>
<evidence type="ECO:0000256" key="4">
    <source>
        <dbReference type="ARBA" id="ARBA00022801"/>
    </source>
</evidence>
<dbReference type="Gene3D" id="1.50.10.10">
    <property type="match status" value="1"/>
</dbReference>
<keyword evidence="10" id="KW-1185">Reference proteome</keyword>
<keyword evidence="4" id="KW-0378">Hydrolase</keyword>
<keyword evidence="8" id="KW-0732">Signal</keyword>
<sequence>MVVSISSALPLKAALSRSLLNMLSRAVWGAGLALCILLSACSAQADPAWDAYRERFVSGDGRVIDTGNRNISHSEGQGWGMMLAQHYNDQETFEELWQWTRRHLGRRDMSLFSWRYDPNDKPHVRDLNNATDGDLFIAWALHLAAERWNDANYASASRSIRGAIVENLTTEVAGYQLLLPGVEGFRRTNEADINLSYWFIPALRDFAELEPDEPWQQLIDDGVTLLDKARFGAYLLPTDWVEINQQGNVTPAANWPPRFSFDAVRIPLYFVWGGRDDASGVGSITAFWNDPAHQPASAWIDVVSGERAEYAISRGVDAIRAFSSGETLPNAMPSPEDDYFSATLLLLAHMANDMRP</sequence>
<evidence type="ECO:0000256" key="2">
    <source>
        <dbReference type="ARBA" id="ARBA00009209"/>
    </source>
</evidence>
<keyword evidence="6" id="KW-0326">Glycosidase</keyword>
<accession>A0A433LBL8</accession>
<dbReference type="GO" id="GO:0030245">
    <property type="term" value="P:cellulose catabolic process"/>
    <property type="evidence" value="ECO:0007669"/>
    <property type="project" value="UniProtKB-KW"/>
</dbReference>
<evidence type="ECO:0000256" key="7">
    <source>
        <dbReference type="ARBA" id="ARBA00023326"/>
    </source>
</evidence>
<dbReference type="EC" id="3.2.1.4" evidence="3"/>
<organism evidence="9 10">
    <name type="scientific">Vreelandella populi</name>
    <dbReference type="NCBI Taxonomy" id="2498858"/>
    <lineage>
        <taxon>Bacteria</taxon>
        <taxon>Pseudomonadati</taxon>
        <taxon>Pseudomonadota</taxon>
        <taxon>Gammaproteobacteria</taxon>
        <taxon>Oceanospirillales</taxon>
        <taxon>Halomonadaceae</taxon>
        <taxon>Vreelandella</taxon>
    </lineage>
</organism>
<evidence type="ECO:0000256" key="5">
    <source>
        <dbReference type="ARBA" id="ARBA00023001"/>
    </source>
</evidence>
<dbReference type="Pfam" id="PF01270">
    <property type="entry name" value="Glyco_hydro_8"/>
    <property type="match status" value="1"/>
</dbReference>
<reference evidence="9 10" key="1">
    <citation type="submission" date="2018-12" db="EMBL/GenBank/DDBJ databases">
        <title>three novel Halomonas strain isolated from plants.</title>
        <authorList>
            <person name="Sun C."/>
        </authorList>
    </citation>
    <scope>NUCLEOTIDE SEQUENCE [LARGE SCALE GENOMIC DNA]</scope>
    <source>
        <strain evidence="9 10">RC</strain>
    </source>
</reference>
<dbReference type="GO" id="GO:0008810">
    <property type="term" value="F:cellulase activity"/>
    <property type="evidence" value="ECO:0007669"/>
    <property type="project" value="UniProtKB-EC"/>
</dbReference>
<evidence type="ECO:0000256" key="6">
    <source>
        <dbReference type="ARBA" id="ARBA00023295"/>
    </source>
</evidence>
<keyword evidence="5" id="KW-0136">Cellulose degradation</keyword>
<feature type="chain" id="PRO_5019254755" description="cellulase" evidence="8">
    <location>
        <begin position="46"/>
        <end position="356"/>
    </location>
</feature>
<feature type="signal peptide" evidence="8">
    <location>
        <begin position="1"/>
        <end position="45"/>
    </location>
</feature>
<evidence type="ECO:0000256" key="1">
    <source>
        <dbReference type="ARBA" id="ARBA00000966"/>
    </source>
</evidence>
<dbReference type="PRINTS" id="PR00735">
    <property type="entry name" value="GLHYDRLASE8"/>
</dbReference>
<dbReference type="InterPro" id="IPR012341">
    <property type="entry name" value="6hp_glycosidase-like_sf"/>
</dbReference>
<dbReference type="OrthoDB" id="9766708at2"/>
<dbReference type="InterPro" id="IPR008928">
    <property type="entry name" value="6-hairpin_glycosidase_sf"/>
</dbReference>
<dbReference type="Proteomes" id="UP000286912">
    <property type="component" value="Unassembled WGS sequence"/>
</dbReference>
<evidence type="ECO:0000256" key="8">
    <source>
        <dbReference type="SAM" id="SignalP"/>
    </source>
</evidence>
<protein>
    <recommendedName>
        <fullName evidence="3">cellulase</fullName>
        <ecNumber evidence="3">3.2.1.4</ecNumber>
    </recommendedName>
</protein>
<dbReference type="SUPFAM" id="SSF48208">
    <property type="entry name" value="Six-hairpin glycosidases"/>
    <property type="match status" value="1"/>
</dbReference>
<comment type="similarity">
    <text evidence="2">Belongs to the glycosyl hydrolase 8 (cellulase D) family.</text>
</comment>
<comment type="caution">
    <text evidence="9">The sequence shown here is derived from an EMBL/GenBank/DDBJ whole genome shotgun (WGS) entry which is preliminary data.</text>
</comment>
<dbReference type="EMBL" id="RZHD01000005">
    <property type="protein sequence ID" value="RUR46084.1"/>
    <property type="molecule type" value="Genomic_DNA"/>
</dbReference>
<dbReference type="InterPro" id="IPR002037">
    <property type="entry name" value="Glyco_hydro_8"/>
</dbReference>
<comment type="catalytic activity">
    <reaction evidence="1">
        <text>Endohydrolysis of (1-&gt;4)-beta-D-glucosidic linkages in cellulose, lichenin and cereal beta-D-glucans.</text>
        <dbReference type="EC" id="3.2.1.4"/>
    </reaction>
</comment>
<evidence type="ECO:0000313" key="9">
    <source>
        <dbReference type="EMBL" id="RUR46084.1"/>
    </source>
</evidence>
<evidence type="ECO:0000256" key="3">
    <source>
        <dbReference type="ARBA" id="ARBA00012601"/>
    </source>
</evidence>
<dbReference type="AlphaFoldDB" id="A0A433LBL8"/>
<proteinExistence type="inferred from homology"/>
<evidence type="ECO:0000313" key="10">
    <source>
        <dbReference type="Proteomes" id="UP000286912"/>
    </source>
</evidence>
<name>A0A433LBL8_9GAMM</name>